<feature type="domain" description="UPF0033" evidence="2">
    <location>
        <begin position="12"/>
        <end position="36"/>
    </location>
</feature>
<name>A0A1G7E2S9_9PROT</name>
<evidence type="ECO:0000259" key="2">
    <source>
        <dbReference type="PROSITE" id="PS01148"/>
    </source>
</evidence>
<dbReference type="SUPFAM" id="SSF64307">
    <property type="entry name" value="SirA-like"/>
    <property type="match status" value="1"/>
</dbReference>
<protein>
    <submittedName>
        <fullName evidence="3">tRNA 2-thiouridine synthesizing protein A</fullName>
    </submittedName>
</protein>
<evidence type="ECO:0000313" key="3">
    <source>
        <dbReference type="EMBL" id="SDE57932.1"/>
    </source>
</evidence>
<dbReference type="PROSITE" id="PS01148">
    <property type="entry name" value="UPF0033"/>
    <property type="match status" value="1"/>
</dbReference>
<keyword evidence="4" id="KW-1185">Reference proteome</keyword>
<comment type="similarity">
    <text evidence="1">Belongs to the sulfur carrier protein TusA family.</text>
</comment>
<dbReference type="InterPro" id="IPR036868">
    <property type="entry name" value="TusA-like_sf"/>
</dbReference>
<dbReference type="EMBL" id="FNAK01000008">
    <property type="protein sequence ID" value="SDE57932.1"/>
    <property type="molecule type" value="Genomic_DNA"/>
</dbReference>
<dbReference type="Gene3D" id="3.30.110.40">
    <property type="entry name" value="TusA-like domain"/>
    <property type="match status" value="1"/>
</dbReference>
<proteinExistence type="inferred from homology"/>
<dbReference type="InterPro" id="IPR001455">
    <property type="entry name" value="TusA-like"/>
</dbReference>
<dbReference type="PANTHER" id="PTHR33279">
    <property type="entry name" value="SULFUR CARRIER PROTEIN YEDF-RELATED"/>
    <property type="match status" value="1"/>
</dbReference>
<accession>A0A1G7E2S9</accession>
<sequence>MDDTDERFAAHLDVTGMLCPMPVLRTRRKLDDLSPGDMLLVEASDPAVVQDMPAFCSMAGHTLVMARVEGDKYLFEIRKGDADDA</sequence>
<evidence type="ECO:0000256" key="1">
    <source>
        <dbReference type="ARBA" id="ARBA00008984"/>
    </source>
</evidence>
<dbReference type="Proteomes" id="UP000183685">
    <property type="component" value="Unassembled WGS sequence"/>
</dbReference>
<dbReference type="AlphaFoldDB" id="A0A1G7E2S9"/>
<organism evidence="3 4">
    <name type="scientific">Kordiimonas lacus</name>
    <dbReference type="NCBI Taxonomy" id="637679"/>
    <lineage>
        <taxon>Bacteria</taxon>
        <taxon>Pseudomonadati</taxon>
        <taxon>Pseudomonadota</taxon>
        <taxon>Alphaproteobacteria</taxon>
        <taxon>Kordiimonadales</taxon>
        <taxon>Kordiimonadaceae</taxon>
        <taxon>Kordiimonas</taxon>
    </lineage>
</organism>
<evidence type="ECO:0000313" key="4">
    <source>
        <dbReference type="Proteomes" id="UP000183685"/>
    </source>
</evidence>
<dbReference type="STRING" id="637679.GCA_001550055_00035"/>
<reference evidence="3 4" key="1">
    <citation type="submission" date="2016-10" db="EMBL/GenBank/DDBJ databases">
        <authorList>
            <person name="de Groot N.N."/>
        </authorList>
    </citation>
    <scope>NUCLEOTIDE SEQUENCE [LARGE SCALE GENOMIC DNA]</scope>
    <source>
        <strain evidence="3 4">CGMCC 1.9109</strain>
    </source>
</reference>
<gene>
    <name evidence="3" type="ORF">SAMN04488071_3256</name>
</gene>
<dbReference type="RefSeq" id="WP_068300979.1">
    <property type="nucleotide sequence ID" value="NZ_FNAK01000008.1"/>
</dbReference>
<dbReference type="Pfam" id="PF01206">
    <property type="entry name" value="TusA"/>
    <property type="match status" value="1"/>
</dbReference>
<dbReference type="PANTHER" id="PTHR33279:SF2">
    <property type="entry name" value="SULFUR CARRIER PROTEIN TUSA"/>
    <property type="match status" value="1"/>
</dbReference>
<dbReference type="CDD" id="cd00291">
    <property type="entry name" value="SirA_YedF_YeeD"/>
    <property type="match status" value="1"/>
</dbReference>